<feature type="compositionally biased region" description="Low complexity" evidence="2">
    <location>
        <begin position="320"/>
        <end position="331"/>
    </location>
</feature>
<dbReference type="InterPro" id="IPR035971">
    <property type="entry name" value="CBD_sf"/>
</dbReference>
<keyword evidence="1 3" id="KW-0732">Signal</keyword>
<feature type="chain" id="PRO_5005191771" description="CBM1 domain-containing protein" evidence="3">
    <location>
        <begin position="21"/>
        <end position="580"/>
    </location>
</feature>
<feature type="signal peptide" evidence="3">
    <location>
        <begin position="1"/>
        <end position="20"/>
    </location>
</feature>
<dbReference type="Pfam" id="PF00734">
    <property type="entry name" value="CBM_1"/>
    <property type="match status" value="2"/>
</dbReference>
<dbReference type="GO" id="GO:0005975">
    <property type="term" value="P:carbohydrate metabolic process"/>
    <property type="evidence" value="ECO:0007669"/>
    <property type="project" value="InterPro"/>
</dbReference>
<dbReference type="PROSITE" id="PS51164">
    <property type="entry name" value="CBM1_2"/>
    <property type="match status" value="2"/>
</dbReference>
<feature type="domain" description="CBM1" evidence="4">
    <location>
        <begin position="346"/>
        <end position="382"/>
    </location>
</feature>
<evidence type="ECO:0000256" key="2">
    <source>
        <dbReference type="SAM" id="MobiDB-lite"/>
    </source>
</evidence>
<feature type="region of interest" description="Disordered" evidence="2">
    <location>
        <begin position="503"/>
        <end position="528"/>
    </location>
</feature>
<dbReference type="GO" id="GO:0005576">
    <property type="term" value="C:extracellular region"/>
    <property type="evidence" value="ECO:0007669"/>
    <property type="project" value="InterPro"/>
</dbReference>
<sequence length="580" mass="62354">MVKNLLLAAVASSGLVGVAGHGYVATPPSRNALARNFQGWEGAQPEYCPHCLQSGGPDATRARQIANEDPAVNAQYGIRSGQYPIDLLIEGGAVSEVGTVLEPPSIAKRHGVCGDPGQVRDASDSRFNQDVTNYAVPTASVYSSGGIIDIEVVITAHHRGHYEFFLCDVRDLPDPSGKLEQACFNKYPLRRAPVEGEISPVDPLYPGRYYLEPPCARDHVDQTVANGYKRHFESAQTTRMQYYLPDIECEHCVLQWYWWEANACNPIGYRREYFSTVKEFDGCSAGDWWQDNLRDCKDGNTEEFWNCADIAITRDGNPVPTIIPTAPPAEETTTDASGTTAPPSGDCSALWGQCGGQNWSGPTCCESGSVCQFGNPWYSQCVPPTTPAPTTTTTPAPTTTTTTTTEQETTVAPTTTTTKEPTTTTTPEETTTPAPTAPPTTTTTPAATPKYYMFSFSSGVSLPGTGNFAPACECVVVDWPSPFTSEAACESAFEELMQYPCSKGISDSPPDTTTTPTPTPAPTTTTTEAPAECSGRWGQCGGQGWSGPSCCESGDTCVYSNPWYSQCLPARRTLLSSKKP</sequence>
<organism evidence="5">
    <name type="scientific">Chromera velia CCMP2878</name>
    <dbReference type="NCBI Taxonomy" id="1169474"/>
    <lineage>
        <taxon>Eukaryota</taxon>
        <taxon>Sar</taxon>
        <taxon>Alveolata</taxon>
        <taxon>Colpodellida</taxon>
        <taxon>Chromeraceae</taxon>
        <taxon>Chromera</taxon>
    </lineage>
</organism>
<feature type="region of interest" description="Disordered" evidence="2">
    <location>
        <begin position="386"/>
        <end position="445"/>
    </location>
</feature>
<feature type="compositionally biased region" description="Low complexity" evidence="2">
    <location>
        <begin position="509"/>
        <end position="528"/>
    </location>
</feature>
<dbReference type="AlphaFoldDB" id="A0A0G4HRU4"/>
<dbReference type="PROSITE" id="PS00562">
    <property type="entry name" value="CBM1_1"/>
    <property type="match status" value="2"/>
</dbReference>
<proteinExistence type="predicted"/>
<evidence type="ECO:0000256" key="1">
    <source>
        <dbReference type="ARBA" id="ARBA00022729"/>
    </source>
</evidence>
<dbReference type="EMBL" id="CDMZ01003623">
    <property type="protein sequence ID" value="CEM47040.1"/>
    <property type="molecule type" value="Genomic_DNA"/>
</dbReference>
<feature type="compositionally biased region" description="Low complexity" evidence="2">
    <location>
        <begin position="388"/>
        <end position="445"/>
    </location>
</feature>
<dbReference type="VEuPathDB" id="CryptoDB:Cvel_30764"/>
<accession>A0A0G4HRU4</accession>
<dbReference type="InterPro" id="IPR000254">
    <property type="entry name" value="CBD"/>
</dbReference>
<gene>
    <name evidence="5" type="ORF">Cvel_30764</name>
</gene>
<name>A0A0G4HRU4_9ALVE</name>
<evidence type="ECO:0000313" key="5">
    <source>
        <dbReference type="EMBL" id="CEM47040.1"/>
    </source>
</evidence>
<evidence type="ECO:0000256" key="3">
    <source>
        <dbReference type="SAM" id="SignalP"/>
    </source>
</evidence>
<protein>
    <recommendedName>
        <fullName evidence="4">CBM1 domain-containing protein</fullName>
    </recommendedName>
</protein>
<dbReference type="GO" id="GO:0030248">
    <property type="term" value="F:cellulose binding"/>
    <property type="evidence" value="ECO:0007669"/>
    <property type="project" value="InterPro"/>
</dbReference>
<reference evidence="5" key="1">
    <citation type="submission" date="2014-11" db="EMBL/GenBank/DDBJ databases">
        <authorList>
            <person name="Otto D Thomas"/>
            <person name="Naeem Raeece"/>
        </authorList>
    </citation>
    <scope>NUCLEOTIDE SEQUENCE</scope>
</reference>
<evidence type="ECO:0000259" key="4">
    <source>
        <dbReference type="PROSITE" id="PS51164"/>
    </source>
</evidence>
<dbReference type="SUPFAM" id="SSF57180">
    <property type="entry name" value="Cellulose-binding domain"/>
    <property type="match status" value="2"/>
</dbReference>
<feature type="region of interest" description="Disordered" evidence="2">
    <location>
        <begin position="318"/>
        <end position="342"/>
    </location>
</feature>
<dbReference type="SMART" id="SM00236">
    <property type="entry name" value="fCBD"/>
    <property type="match status" value="2"/>
</dbReference>
<feature type="domain" description="CBM1" evidence="4">
    <location>
        <begin position="532"/>
        <end position="568"/>
    </location>
</feature>